<organism evidence="1 2">
    <name type="scientific">Peronospora matthiolae</name>
    <dbReference type="NCBI Taxonomy" id="2874970"/>
    <lineage>
        <taxon>Eukaryota</taxon>
        <taxon>Sar</taxon>
        <taxon>Stramenopiles</taxon>
        <taxon>Oomycota</taxon>
        <taxon>Peronosporomycetes</taxon>
        <taxon>Peronosporales</taxon>
        <taxon>Peronosporaceae</taxon>
        <taxon>Peronospora</taxon>
    </lineage>
</organism>
<sequence>MSGDARLFDEMRQRGSWGEDVGVLTGLFSDVTLF</sequence>
<proteinExistence type="predicted"/>
<name>A0AAV1TTB6_9STRA</name>
<accession>A0AAV1TTB6</accession>
<dbReference type="Proteomes" id="UP001162060">
    <property type="component" value="Unassembled WGS sequence"/>
</dbReference>
<protein>
    <submittedName>
        <fullName evidence="1">Uncharacterized protein</fullName>
    </submittedName>
</protein>
<gene>
    <name evidence="1" type="ORF">PM001_LOCUS10031</name>
</gene>
<reference evidence="1" key="1">
    <citation type="submission" date="2024-01" db="EMBL/GenBank/DDBJ databases">
        <authorList>
            <person name="Webb A."/>
        </authorList>
    </citation>
    <scope>NUCLEOTIDE SEQUENCE</scope>
    <source>
        <strain evidence="1">Pm1</strain>
    </source>
</reference>
<evidence type="ECO:0000313" key="2">
    <source>
        <dbReference type="Proteomes" id="UP001162060"/>
    </source>
</evidence>
<dbReference type="AlphaFoldDB" id="A0AAV1TTB6"/>
<evidence type="ECO:0000313" key="1">
    <source>
        <dbReference type="EMBL" id="CAK7924881.1"/>
    </source>
</evidence>
<dbReference type="EMBL" id="CAKLBY020000078">
    <property type="protein sequence ID" value="CAK7924881.1"/>
    <property type="molecule type" value="Genomic_DNA"/>
</dbReference>
<comment type="caution">
    <text evidence="1">The sequence shown here is derived from an EMBL/GenBank/DDBJ whole genome shotgun (WGS) entry which is preliminary data.</text>
</comment>